<evidence type="ECO:0000313" key="1">
    <source>
        <dbReference type="EMBL" id="MBI5248153.1"/>
    </source>
</evidence>
<reference evidence="1" key="1">
    <citation type="submission" date="2020-07" db="EMBL/GenBank/DDBJ databases">
        <title>Huge and variable diversity of episymbiotic CPR bacteria and DPANN archaea in groundwater ecosystems.</title>
        <authorList>
            <person name="He C.Y."/>
            <person name="Keren R."/>
            <person name="Whittaker M."/>
            <person name="Farag I.F."/>
            <person name="Doudna J."/>
            <person name="Cate J.H.D."/>
            <person name="Banfield J.F."/>
        </authorList>
    </citation>
    <scope>NUCLEOTIDE SEQUENCE</scope>
    <source>
        <strain evidence="1">NC_groundwater_1664_Pr3_B-0.1um_52_9</strain>
    </source>
</reference>
<feature type="non-terminal residue" evidence="1">
    <location>
        <position position="66"/>
    </location>
</feature>
<name>A0A9D6UXJ6_9BACT</name>
<protein>
    <submittedName>
        <fullName evidence="1">Uncharacterized protein</fullName>
    </submittedName>
</protein>
<gene>
    <name evidence="1" type="ORF">HY912_01550</name>
</gene>
<dbReference type="Proteomes" id="UP000807825">
    <property type="component" value="Unassembled WGS sequence"/>
</dbReference>
<dbReference type="EMBL" id="JACRDE010000045">
    <property type="protein sequence ID" value="MBI5248153.1"/>
    <property type="molecule type" value="Genomic_DNA"/>
</dbReference>
<proteinExistence type="predicted"/>
<accession>A0A9D6UXJ6</accession>
<evidence type="ECO:0000313" key="2">
    <source>
        <dbReference type="Proteomes" id="UP000807825"/>
    </source>
</evidence>
<organism evidence="1 2">
    <name type="scientific">Desulfomonile tiedjei</name>
    <dbReference type="NCBI Taxonomy" id="2358"/>
    <lineage>
        <taxon>Bacteria</taxon>
        <taxon>Pseudomonadati</taxon>
        <taxon>Thermodesulfobacteriota</taxon>
        <taxon>Desulfomonilia</taxon>
        <taxon>Desulfomonilales</taxon>
        <taxon>Desulfomonilaceae</taxon>
        <taxon>Desulfomonile</taxon>
    </lineage>
</organism>
<sequence length="66" mass="7631">MPQDKQNNQGEAGRMDFKREIEAKDLIFDIRAGMTDSQLMEKYRLTYRGLKSALQKLLNVQAISPE</sequence>
<dbReference type="AlphaFoldDB" id="A0A9D6UXJ6"/>
<comment type="caution">
    <text evidence="1">The sequence shown here is derived from an EMBL/GenBank/DDBJ whole genome shotgun (WGS) entry which is preliminary data.</text>
</comment>